<gene>
    <name evidence="6" type="ORF">ElP_19560</name>
</gene>
<protein>
    <submittedName>
        <fullName evidence="6">Calcineurin-like phosphoesterase superfamily domain protein</fullName>
    </submittedName>
</protein>
<keyword evidence="1" id="KW-0479">Metal-binding</keyword>
<name>A0A518GZR9_9BACT</name>
<dbReference type="KEGG" id="tpla:ElP_19560"/>
<dbReference type="InterPro" id="IPR050884">
    <property type="entry name" value="CNP_phosphodiesterase-III"/>
</dbReference>
<dbReference type="OrthoDB" id="9794568at2"/>
<evidence type="ECO:0000256" key="4">
    <source>
        <dbReference type="ARBA" id="ARBA00025742"/>
    </source>
</evidence>
<feature type="domain" description="Calcineurin-like phosphoesterase" evidence="5">
    <location>
        <begin position="1"/>
        <end position="223"/>
    </location>
</feature>
<keyword evidence="3" id="KW-0408">Iron</keyword>
<dbReference type="PANTHER" id="PTHR42988:SF2">
    <property type="entry name" value="CYCLIC NUCLEOTIDE PHOSPHODIESTERASE CBUA0032-RELATED"/>
    <property type="match status" value="1"/>
</dbReference>
<dbReference type="RefSeq" id="WP_145268707.1">
    <property type="nucleotide sequence ID" value="NZ_CP036426.1"/>
</dbReference>
<reference evidence="6 7" key="1">
    <citation type="submission" date="2019-02" db="EMBL/GenBank/DDBJ databases">
        <title>Deep-cultivation of Planctomycetes and their phenomic and genomic characterization uncovers novel biology.</title>
        <authorList>
            <person name="Wiegand S."/>
            <person name="Jogler M."/>
            <person name="Boedeker C."/>
            <person name="Pinto D."/>
            <person name="Vollmers J."/>
            <person name="Rivas-Marin E."/>
            <person name="Kohn T."/>
            <person name="Peeters S.H."/>
            <person name="Heuer A."/>
            <person name="Rast P."/>
            <person name="Oberbeckmann S."/>
            <person name="Bunk B."/>
            <person name="Jeske O."/>
            <person name="Meyerdierks A."/>
            <person name="Storesund J.E."/>
            <person name="Kallscheuer N."/>
            <person name="Luecker S."/>
            <person name="Lage O.M."/>
            <person name="Pohl T."/>
            <person name="Merkel B.J."/>
            <person name="Hornburger P."/>
            <person name="Mueller R.-W."/>
            <person name="Bruemmer F."/>
            <person name="Labrenz M."/>
            <person name="Spormann A.M."/>
            <person name="Op den Camp H."/>
            <person name="Overmann J."/>
            <person name="Amann R."/>
            <person name="Jetten M.S.M."/>
            <person name="Mascher T."/>
            <person name="Medema M.H."/>
            <person name="Devos D.P."/>
            <person name="Kaster A.-K."/>
            <person name="Ovreas L."/>
            <person name="Rohde M."/>
            <person name="Galperin M.Y."/>
            <person name="Jogler C."/>
        </authorList>
    </citation>
    <scope>NUCLEOTIDE SEQUENCE [LARGE SCALE GENOMIC DNA]</scope>
    <source>
        <strain evidence="6 7">ElP</strain>
    </source>
</reference>
<dbReference type="SUPFAM" id="SSF56300">
    <property type="entry name" value="Metallo-dependent phosphatases"/>
    <property type="match status" value="1"/>
</dbReference>
<dbReference type="GO" id="GO:0046872">
    <property type="term" value="F:metal ion binding"/>
    <property type="evidence" value="ECO:0007669"/>
    <property type="project" value="UniProtKB-KW"/>
</dbReference>
<dbReference type="PANTHER" id="PTHR42988">
    <property type="entry name" value="PHOSPHOHYDROLASE"/>
    <property type="match status" value="1"/>
</dbReference>
<keyword evidence="7" id="KW-1185">Reference proteome</keyword>
<evidence type="ECO:0000256" key="1">
    <source>
        <dbReference type="ARBA" id="ARBA00022723"/>
    </source>
</evidence>
<organism evidence="6 7">
    <name type="scientific">Tautonia plasticadhaerens</name>
    <dbReference type="NCBI Taxonomy" id="2527974"/>
    <lineage>
        <taxon>Bacteria</taxon>
        <taxon>Pseudomonadati</taxon>
        <taxon>Planctomycetota</taxon>
        <taxon>Planctomycetia</taxon>
        <taxon>Isosphaerales</taxon>
        <taxon>Isosphaeraceae</taxon>
        <taxon>Tautonia</taxon>
    </lineage>
</organism>
<evidence type="ECO:0000256" key="2">
    <source>
        <dbReference type="ARBA" id="ARBA00022801"/>
    </source>
</evidence>
<evidence type="ECO:0000256" key="3">
    <source>
        <dbReference type="ARBA" id="ARBA00023004"/>
    </source>
</evidence>
<sequence>MKLVHLSDVHIWRYSLNPVRLWGKRAVGMAELFTGRARRFRLDRLEEVVGRIASIEADHLLITGDLTTTALRGEFDQARSALEPLLDDADHVSVIPGNHDRYTAHSVRTKAFERVFGGFSPSDRYPWLRWLDERTAILGLDATRSHLSATGRLPEAQFLHAQSLLQEADRRPRRLIVACHYPVDAPPPYRNELRKKRMVNADLVADWLRTLGPHLYCCGHVHAAWAFRPEEIPGQLCLNAGAPLLRDPTGLRPPGFLEIDLTEQSVSVRHHAWTGSDWSIMPMVTDLRLFGPAAGAPAPS</sequence>
<accession>A0A518GZR9</accession>
<dbReference type="InterPro" id="IPR029052">
    <property type="entry name" value="Metallo-depent_PP-like"/>
</dbReference>
<dbReference type="Proteomes" id="UP000317835">
    <property type="component" value="Chromosome"/>
</dbReference>
<dbReference type="Pfam" id="PF00149">
    <property type="entry name" value="Metallophos"/>
    <property type="match status" value="1"/>
</dbReference>
<dbReference type="EMBL" id="CP036426">
    <property type="protein sequence ID" value="QDV34074.1"/>
    <property type="molecule type" value="Genomic_DNA"/>
</dbReference>
<dbReference type="AlphaFoldDB" id="A0A518GZR9"/>
<dbReference type="InterPro" id="IPR004843">
    <property type="entry name" value="Calcineurin-like_PHP"/>
</dbReference>
<comment type="similarity">
    <text evidence="4">Belongs to the cyclic nucleotide phosphodiesterase class-III family.</text>
</comment>
<dbReference type="Gene3D" id="3.60.21.10">
    <property type="match status" value="1"/>
</dbReference>
<evidence type="ECO:0000313" key="7">
    <source>
        <dbReference type="Proteomes" id="UP000317835"/>
    </source>
</evidence>
<evidence type="ECO:0000259" key="5">
    <source>
        <dbReference type="Pfam" id="PF00149"/>
    </source>
</evidence>
<dbReference type="GO" id="GO:0016787">
    <property type="term" value="F:hydrolase activity"/>
    <property type="evidence" value="ECO:0007669"/>
    <property type="project" value="UniProtKB-KW"/>
</dbReference>
<keyword evidence="2" id="KW-0378">Hydrolase</keyword>
<proteinExistence type="inferred from homology"/>
<evidence type="ECO:0000313" key="6">
    <source>
        <dbReference type="EMBL" id="QDV34074.1"/>
    </source>
</evidence>